<dbReference type="Pfam" id="PF08443">
    <property type="entry name" value="RimK"/>
    <property type="match status" value="1"/>
</dbReference>
<gene>
    <name evidence="14" type="ORF">FIBRA_01429</name>
</gene>
<dbReference type="GO" id="GO:0033857">
    <property type="term" value="F:5-diphosphoinositol pentakisphosphate 1-kinase activity"/>
    <property type="evidence" value="ECO:0007669"/>
    <property type="project" value="TreeGrafter"/>
</dbReference>
<dbReference type="GO" id="GO:0046872">
    <property type="term" value="F:metal ion binding"/>
    <property type="evidence" value="ECO:0007669"/>
    <property type="project" value="InterPro"/>
</dbReference>
<dbReference type="Gene3D" id="3.30.470.20">
    <property type="entry name" value="ATP-grasp fold, B domain"/>
    <property type="match status" value="1"/>
</dbReference>
<evidence type="ECO:0000256" key="8">
    <source>
        <dbReference type="ARBA" id="ARBA00033696"/>
    </source>
</evidence>
<feature type="compositionally biased region" description="Low complexity" evidence="12">
    <location>
        <begin position="21"/>
        <end position="41"/>
    </location>
</feature>
<dbReference type="InterPro" id="IPR029033">
    <property type="entry name" value="His_PPase_superfam"/>
</dbReference>
<feature type="domain" description="ATP-grasp" evidence="13">
    <location>
        <begin position="211"/>
        <end position="413"/>
    </location>
</feature>
<feature type="compositionally biased region" description="Low complexity" evidence="12">
    <location>
        <begin position="1032"/>
        <end position="1042"/>
    </location>
</feature>
<dbReference type="FunCoup" id="J4I8H3">
    <property type="interactions" value="388"/>
</dbReference>
<dbReference type="FunFam" id="3.30.470.20:FF:000036">
    <property type="entry name" value="Inositol hexakisphosphate and diphosphoinositol-pentakisphosphate kinase"/>
    <property type="match status" value="1"/>
</dbReference>
<comment type="similarity">
    <text evidence="1 11">Belongs to the histidine acid phosphatase family. VIP1 subfamily.</text>
</comment>
<keyword evidence="6 11" id="KW-0418">Kinase</keyword>
<dbReference type="Pfam" id="PF00328">
    <property type="entry name" value="His_Phos_2"/>
    <property type="match status" value="1"/>
</dbReference>
<feature type="compositionally biased region" description="Acidic residues" evidence="12">
    <location>
        <begin position="1043"/>
        <end position="1054"/>
    </location>
</feature>
<comment type="catalytic activity">
    <reaction evidence="9">
        <text>1D-myo-inositol hexakisphosphate + ATP = 1-diphospho-1D-myo-inositol 2,3,4,5,6-pentakisphosphate + ADP</text>
        <dbReference type="Rhea" id="RHEA:37459"/>
        <dbReference type="ChEBI" id="CHEBI:30616"/>
        <dbReference type="ChEBI" id="CHEBI:58130"/>
        <dbReference type="ChEBI" id="CHEBI:74946"/>
        <dbReference type="ChEBI" id="CHEBI:456216"/>
        <dbReference type="EC" id="2.7.4.24"/>
    </reaction>
    <physiologicalReaction direction="left-to-right" evidence="9">
        <dbReference type="Rhea" id="RHEA:37460"/>
    </physiologicalReaction>
</comment>
<dbReference type="Gene3D" id="3.40.50.1240">
    <property type="entry name" value="Phosphoglycerate mutase-like"/>
    <property type="match status" value="1"/>
</dbReference>
<dbReference type="InterPro" id="IPR000560">
    <property type="entry name" value="His_Pase_clade-2"/>
</dbReference>
<keyword evidence="3" id="KW-0597">Phosphoprotein</keyword>
<evidence type="ECO:0000313" key="15">
    <source>
        <dbReference type="Proteomes" id="UP000006352"/>
    </source>
</evidence>
<dbReference type="GO" id="GO:0052723">
    <property type="term" value="F:inositol hexakisphosphate 1-kinase activity"/>
    <property type="evidence" value="ECO:0007669"/>
    <property type="project" value="RHEA"/>
</dbReference>
<dbReference type="GO" id="GO:0005829">
    <property type="term" value="C:cytosol"/>
    <property type="evidence" value="ECO:0007669"/>
    <property type="project" value="TreeGrafter"/>
</dbReference>
<dbReference type="AlphaFoldDB" id="J4I8H3"/>
<evidence type="ECO:0000313" key="14">
    <source>
        <dbReference type="EMBL" id="CCL99411.1"/>
    </source>
</evidence>
<comment type="function">
    <text evidence="11">Bifunctional inositol kinase that acts in concert with the IP6K kinases to synthesize the diphosphate group-containing inositol pyrophosphates diphosphoinositol pentakisphosphate, PP-InsP5, and bis-diphosphoinositol tetrakisphosphate, (PP)2-InsP4. PP-InsP5 and (PP)2-InsP4, also respectively called InsP7 and InsP8, may regulate a variety of cellular processes, including apoptosis, vesicle trafficking, cytoskeletal dynamics, and exocytosis. Phosphorylates inositol hexakisphosphate (InsP6).</text>
</comment>
<comment type="subcellular location">
    <subcellularLocation>
        <location evidence="11">Cytoplasm</location>
        <location evidence="11">Cytoskeleton</location>
    </subcellularLocation>
</comment>
<dbReference type="InterPro" id="IPR037446">
    <property type="entry name" value="His_Pase_VIP1"/>
</dbReference>
<feature type="compositionally biased region" description="Polar residues" evidence="12">
    <location>
        <begin position="1063"/>
        <end position="1072"/>
    </location>
</feature>
<dbReference type="PROSITE" id="PS50975">
    <property type="entry name" value="ATP_GRASP"/>
    <property type="match status" value="1"/>
</dbReference>
<keyword evidence="5 10" id="KW-0547">Nucleotide-binding</keyword>
<dbReference type="SUPFAM" id="SSF56059">
    <property type="entry name" value="Glutathione synthetase ATP-binding domain-like"/>
    <property type="match status" value="1"/>
</dbReference>
<keyword evidence="7 10" id="KW-0067">ATP-binding</keyword>
<feature type="region of interest" description="Disordered" evidence="12">
    <location>
        <begin position="1"/>
        <end position="52"/>
    </location>
</feature>
<evidence type="ECO:0000256" key="10">
    <source>
        <dbReference type="PROSITE-ProRule" id="PRU00409"/>
    </source>
</evidence>
<dbReference type="OrthoDB" id="18042at2759"/>
<dbReference type="SUPFAM" id="SSF53254">
    <property type="entry name" value="Phosphoglycerate mutase-like"/>
    <property type="match status" value="1"/>
</dbReference>
<dbReference type="InterPro" id="IPR040557">
    <property type="entry name" value="VIP1_N"/>
</dbReference>
<dbReference type="Proteomes" id="UP000006352">
    <property type="component" value="Unassembled WGS sequence"/>
</dbReference>
<dbReference type="InterPro" id="IPR013651">
    <property type="entry name" value="ATP-grasp_RimK-type"/>
</dbReference>
<comment type="catalytic activity">
    <reaction evidence="8">
        <text>5-diphospho-1D-myo-inositol 1,2,3,4,6-pentakisphosphate + ATP + H(+) = 1,5-bis(diphospho)-1D-myo-inositol 2,3,4,6-tetrakisphosphate + ADP</text>
        <dbReference type="Rhea" id="RHEA:10276"/>
        <dbReference type="ChEBI" id="CHEBI:15378"/>
        <dbReference type="ChEBI" id="CHEBI:30616"/>
        <dbReference type="ChEBI" id="CHEBI:58628"/>
        <dbReference type="ChEBI" id="CHEBI:77983"/>
        <dbReference type="ChEBI" id="CHEBI:456216"/>
        <dbReference type="EC" id="2.7.4.24"/>
    </reaction>
    <physiologicalReaction direction="left-to-right" evidence="8">
        <dbReference type="Rhea" id="RHEA:10277"/>
    </physiologicalReaction>
</comment>
<proteinExistence type="inferred from homology"/>
<dbReference type="HOGENOM" id="CLU_000914_3_1_1"/>
<evidence type="ECO:0000256" key="5">
    <source>
        <dbReference type="ARBA" id="ARBA00022741"/>
    </source>
</evidence>
<evidence type="ECO:0000259" key="13">
    <source>
        <dbReference type="PROSITE" id="PS50975"/>
    </source>
</evidence>
<dbReference type="InParanoid" id="J4I8H3"/>
<keyword evidence="4 11" id="KW-0808">Transferase</keyword>
<dbReference type="EMBL" id="HE796932">
    <property type="protein sequence ID" value="CCL99411.1"/>
    <property type="molecule type" value="Genomic_DNA"/>
</dbReference>
<feature type="compositionally biased region" description="Polar residues" evidence="12">
    <location>
        <begin position="661"/>
        <end position="672"/>
    </location>
</feature>
<dbReference type="PANTHER" id="PTHR12750:SF9">
    <property type="entry name" value="INOSITOL HEXAKISPHOSPHATE AND DIPHOSPHOINOSITOL-PENTAKISPHOSPHATE KINASE"/>
    <property type="match status" value="1"/>
</dbReference>
<keyword evidence="2 11" id="KW-0963">Cytoplasm</keyword>
<dbReference type="EC" id="2.7.4.24" evidence="11"/>
<dbReference type="GO" id="GO:0032958">
    <property type="term" value="P:inositol phosphate biosynthetic process"/>
    <property type="evidence" value="ECO:0007669"/>
    <property type="project" value="UniProtKB-ARBA"/>
</dbReference>
<keyword evidence="15" id="KW-1185">Reference proteome</keyword>
<evidence type="ECO:0000256" key="1">
    <source>
        <dbReference type="ARBA" id="ARBA00005609"/>
    </source>
</evidence>
<evidence type="ECO:0000256" key="12">
    <source>
        <dbReference type="SAM" id="MobiDB-lite"/>
    </source>
</evidence>
<evidence type="ECO:0000256" key="4">
    <source>
        <dbReference type="ARBA" id="ARBA00022679"/>
    </source>
</evidence>
<evidence type="ECO:0000256" key="3">
    <source>
        <dbReference type="ARBA" id="ARBA00022553"/>
    </source>
</evidence>
<organism evidence="14 15">
    <name type="scientific">Fibroporia radiculosa</name>
    <dbReference type="NCBI Taxonomy" id="599839"/>
    <lineage>
        <taxon>Eukaryota</taxon>
        <taxon>Fungi</taxon>
        <taxon>Dikarya</taxon>
        <taxon>Basidiomycota</taxon>
        <taxon>Agaricomycotina</taxon>
        <taxon>Agaricomycetes</taxon>
        <taxon>Polyporales</taxon>
        <taxon>Fibroporiaceae</taxon>
        <taxon>Fibroporia</taxon>
    </lineage>
</organism>
<feature type="region of interest" description="Disordered" evidence="12">
    <location>
        <begin position="1028"/>
        <end position="1072"/>
    </location>
</feature>
<dbReference type="GO" id="GO:0005524">
    <property type="term" value="F:ATP binding"/>
    <property type="evidence" value="ECO:0007669"/>
    <property type="project" value="UniProtKB-UniRule"/>
</dbReference>
<reference evidence="14 15" key="1">
    <citation type="journal article" date="2012" name="Appl. Environ. Microbiol.">
        <title>Short-read sequencing for genomic analysis of the brown rot fungus Fibroporia radiculosa.</title>
        <authorList>
            <person name="Tang J.D."/>
            <person name="Perkins A.D."/>
            <person name="Sonstegard T.S."/>
            <person name="Schroeder S.G."/>
            <person name="Burgess S.C."/>
            <person name="Diehl S.V."/>
        </authorList>
    </citation>
    <scope>NUCLEOTIDE SEQUENCE [LARGE SCALE GENOMIC DNA]</scope>
    <source>
        <strain evidence="14 15">TFFH 294</strain>
    </source>
</reference>
<dbReference type="PANTHER" id="PTHR12750">
    <property type="entry name" value="DIPHOSPHOINOSITOL PENTAKISPHOSPHATE KINASE"/>
    <property type="match status" value="1"/>
</dbReference>
<dbReference type="Pfam" id="PF18086">
    <property type="entry name" value="PPIP5K2_N"/>
    <property type="match status" value="2"/>
</dbReference>
<evidence type="ECO:0000256" key="6">
    <source>
        <dbReference type="ARBA" id="ARBA00022777"/>
    </source>
</evidence>
<evidence type="ECO:0000256" key="7">
    <source>
        <dbReference type="ARBA" id="ARBA00022840"/>
    </source>
</evidence>
<dbReference type="InterPro" id="IPR011761">
    <property type="entry name" value="ATP-grasp"/>
</dbReference>
<protein>
    <recommendedName>
        <fullName evidence="11">Inositol hexakisphosphate and diphosphoinositol-pentakisphosphate kinase</fullName>
        <ecNumber evidence="11">2.7.4.24</ecNumber>
    </recommendedName>
</protein>
<dbReference type="RefSeq" id="XP_012178694.1">
    <property type="nucleotide sequence ID" value="XM_012323304.1"/>
</dbReference>
<name>J4I8H3_9APHY</name>
<evidence type="ECO:0000256" key="2">
    <source>
        <dbReference type="ARBA" id="ARBA00022490"/>
    </source>
</evidence>
<dbReference type="GO" id="GO:0006020">
    <property type="term" value="P:inositol metabolic process"/>
    <property type="evidence" value="ECO:0007669"/>
    <property type="project" value="TreeGrafter"/>
</dbReference>
<evidence type="ECO:0000256" key="11">
    <source>
        <dbReference type="RuleBase" id="RU365032"/>
    </source>
</evidence>
<dbReference type="Gene3D" id="3.40.50.11950">
    <property type="match status" value="1"/>
</dbReference>
<evidence type="ECO:0000256" key="9">
    <source>
        <dbReference type="ARBA" id="ARBA00034629"/>
    </source>
</evidence>
<feature type="region of interest" description="Disordered" evidence="12">
    <location>
        <begin position="634"/>
        <end position="689"/>
    </location>
</feature>
<sequence length="1072" mass="120367">MTDSPTTSHDHRLSRMSLFYSPERSSPRRSQSVLTRSSSTSPNGSHSDISAAAEQGKPPIILGICAMDIKARSKAMREILTRLVERTRGAIEAKVFGDKVILDEEDLPLTSSVHLLLPPASYSPDVENWPRCDVLISFFSTDFPLEKAISYVKLRNPFCINDLPPQALLWDRRLVGTVLDHLKVPTPRRLEVSRDGGPKVDDELREAMKRKVGIELGGFQVTPEVTMTEDGNAIVIDGQVMEKPFVEKPVSGEDHNVYIYFRGGGGRRLFRKVGNKSSELDPTLNFPRTDGSYIYEKFVDVDNSEDIKVYTVGPDYTHAETRKSPFVDGVVRRNTEGKEIRFITHLSDEEKEWASRISQGFGQTVCGFDMLRCENGKTSQVIDVNGWSFVKGNEFYYDRAAEILANVCVQASASVERPLSTAEGTAEESPTWLLKANVTVFRHADRTPKQKLKFSFPIGESWTQPFVELLNGEKEEIILRERAQLSRIQTAVEEAKGLGADGEDLAKLTQLSNALFSKIELPGTKAQLKPVYSKKHAGQVRKLTKLTLVFKWGGEFTHSARYQSRDLGENMKKDISIMSAYQFDIAQTASLSIYAIGFADKDVLKNVKIYTSSERRVVASAEIFAAALFDTNRDPYPLSSTGPPPNSGSSARSSQDGKDGTNGSTLNVTSGSGFRPGTPRRDQSVPSGQKAPKLIVRKDLLDDSNAAKDLMDDVKKRLKILLRPGEPDKRPELTWPKSLKKEPVEVVKEVIELLRSFRDIMRKNWETLNVDKIQERWCCGDEPWLFRERWEKLFEDFCDVKQEKFDPSRVSELYDTIKYCALHHRTFLFSIFSENGQMGAQPPHDRQLHELYGRAKALFDLVAPQEYGIEPEEKEEIGVLTSLPLLRNVVEDLENARNNEECSLTLYFTKESHIHTLVNLVLLSGLPIANRRIPELDYCSHITFELYERNHGRGKSDKEYSIRLSLSEGAHSSNVLDSALDARHSLNVQPRRKLTQHLPYSLVIKKLSKHFDRVTDVSGIVPPHCPLRADADANGDVAAAPAQDDDTGPDEPFETIDALSLPVANQTPQDDP</sequence>
<dbReference type="GeneID" id="24094322"/>
<dbReference type="STRING" id="599839.J4I8H3"/>
<dbReference type="GO" id="GO:0005856">
    <property type="term" value="C:cytoskeleton"/>
    <property type="evidence" value="ECO:0007669"/>
    <property type="project" value="UniProtKB-SubCell"/>
</dbReference>
<accession>J4I8H3</accession>